<sequence length="147" mass="17020">RGGSRQTILPFTRSLPITSPRLARPINASIEQETLFDKRLNINLQWVKEKSVPSVENPMFKKYTVRWLELFHQLTFAIPFNQPWPPEVVRVVEKLISQFKTMRPNNSNIEDPYKILCALIKNFPKVKNSMGEIRAKGDNLSIPSMVN</sequence>
<dbReference type="EMBL" id="CAJVPT010047555">
    <property type="protein sequence ID" value="CAG8740305.1"/>
    <property type="molecule type" value="Genomic_DNA"/>
</dbReference>
<comment type="caution">
    <text evidence="1">The sequence shown here is derived from an EMBL/GenBank/DDBJ whole genome shotgun (WGS) entry which is preliminary data.</text>
</comment>
<protein>
    <submittedName>
        <fullName evidence="1">9931_t:CDS:1</fullName>
    </submittedName>
</protein>
<evidence type="ECO:0000313" key="1">
    <source>
        <dbReference type="EMBL" id="CAG8740305.1"/>
    </source>
</evidence>
<proteinExistence type="predicted"/>
<name>A0ACA9Q7Y5_9GLOM</name>
<evidence type="ECO:0000313" key="2">
    <source>
        <dbReference type="Proteomes" id="UP000789525"/>
    </source>
</evidence>
<feature type="non-terminal residue" evidence="1">
    <location>
        <position position="147"/>
    </location>
</feature>
<organism evidence="1 2">
    <name type="scientific">Acaulospora colombiana</name>
    <dbReference type="NCBI Taxonomy" id="27376"/>
    <lineage>
        <taxon>Eukaryota</taxon>
        <taxon>Fungi</taxon>
        <taxon>Fungi incertae sedis</taxon>
        <taxon>Mucoromycota</taxon>
        <taxon>Glomeromycotina</taxon>
        <taxon>Glomeromycetes</taxon>
        <taxon>Diversisporales</taxon>
        <taxon>Acaulosporaceae</taxon>
        <taxon>Acaulospora</taxon>
    </lineage>
</organism>
<accession>A0ACA9Q7Y5</accession>
<feature type="non-terminal residue" evidence="1">
    <location>
        <position position="1"/>
    </location>
</feature>
<dbReference type="Proteomes" id="UP000789525">
    <property type="component" value="Unassembled WGS sequence"/>
</dbReference>
<reference evidence="1" key="1">
    <citation type="submission" date="2021-06" db="EMBL/GenBank/DDBJ databases">
        <authorList>
            <person name="Kallberg Y."/>
            <person name="Tangrot J."/>
            <person name="Rosling A."/>
        </authorList>
    </citation>
    <scope>NUCLEOTIDE SEQUENCE</scope>
    <source>
        <strain evidence="1">CL356</strain>
    </source>
</reference>
<keyword evidence="2" id="KW-1185">Reference proteome</keyword>
<gene>
    <name evidence="1" type="ORF">ACOLOM_LOCUS12139</name>
</gene>